<organism evidence="1">
    <name type="scientific">seawater metagenome</name>
    <dbReference type="NCBI Taxonomy" id="1561972"/>
    <lineage>
        <taxon>unclassified sequences</taxon>
        <taxon>metagenomes</taxon>
        <taxon>ecological metagenomes</taxon>
    </lineage>
</organism>
<accession>A0A5E8CLF1</accession>
<protein>
    <submittedName>
        <fullName evidence="1">Uncharacterized protein</fullName>
    </submittedName>
</protein>
<reference evidence="1" key="1">
    <citation type="submission" date="2019-09" db="EMBL/GenBank/DDBJ databases">
        <authorList>
            <person name="Needham M D."/>
        </authorList>
    </citation>
    <scope>NUCLEOTIDE SEQUENCE</scope>
</reference>
<proteinExistence type="predicted"/>
<dbReference type="AlphaFoldDB" id="A0A5E8CLF1"/>
<gene>
    <name evidence="1" type="ORF">CPAV1605_317</name>
</gene>
<dbReference type="EMBL" id="CABVLZ010000001">
    <property type="protein sequence ID" value="VVU94592.1"/>
    <property type="molecule type" value="Genomic_DNA"/>
</dbReference>
<sequence>MSNDNSDIYKNKYLKYRNDNSDIYKNKYLKYKKKYLNLKAGASLPDMDFLFPSPSLPERTGSHPFYLRQASDASYDRESTLFTRFLETINIDKLPTDTDDLWKRLNNVSLMLEKNPLLFGSRTLFSNMLYYLTSNIENETIVNKVKQFYYYEIFRLYKRIQTFNQKSGKKEVFLIMQNKFDDNTVFRDSQIIYLQLAHIAKTIGVEMIIYHTILDASIRQQLESLGVILNPSLSDFIQYLEIIEGIKESGKQVSLLYFSAHGGYVSKSKTESSIYGYFQGEDEPHANLPREILNSMFIAMGEILTKDCNIILNSCFLGQTQFNDDDLESTAVTISKILPQHIIIAARSAIVSGTFIQEFYIDEITNRIIFTGNIRSSPASFQNRIYAYCIEATNDENVMDAVWVLFKPEAVLELLKPENLAVFG</sequence>
<name>A0A5E8CLF1_9ZZZZ</name>
<evidence type="ECO:0000313" key="1">
    <source>
        <dbReference type="EMBL" id="VVU94592.1"/>
    </source>
</evidence>